<dbReference type="AlphaFoldDB" id="A0A1E2UIB3"/>
<feature type="transmembrane region" description="Helical" evidence="3">
    <location>
        <begin position="133"/>
        <end position="153"/>
    </location>
</feature>
<comment type="caution">
    <text evidence="5">The sequence shown here is derived from an EMBL/GenBank/DDBJ whole genome shotgun (WGS) entry which is preliminary data.</text>
</comment>
<keyword evidence="3" id="KW-0472">Membrane</keyword>
<feature type="domain" description="CBS" evidence="4">
    <location>
        <begin position="74"/>
        <end position="132"/>
    </location>
</feature>
<dbReference type="InterPro" id="IPR000644">
    <property type="entry name" value="CBS_dom"/>
</dbReference>
<keyword evidence="3" id="KW-0812">Transmembrane</keyword>
<keyword evidence="6" id="KW-1185">Reference proteome</keyword>
<keyword evidence="1 2" id="KW-0129">CBS domain</keyword>
<evidence type="ECO:0000259" key="4">
    <source>
        <dbReference type="PROSITE" id="PS51371"/>
    </source>
</evidence>
<dbReference type="EMBL" id="LVJZ01000005">
    <property type="protein sequence ID" value="ODB92851.1"/>
    <property type="molecule type" value="Genomic_DNA"/>
</dbReference>
<protein>
    <recommendedName>
        <fullName evidence="4">CBS domain-containing protein</fullName>
    </recommendedName>
</protein>
<evidence type="ECO:0000313" key="6">
    <source>
        <dbReference type="Proteomes" id="UP000094849"/>
    </source>
</evidence>
<dbReference type="Gene3D" id="3.10.580.10">
    <property type="entry name" value="CBS-domain"/>
    <property type="match status" value="1"/>
</dbReference>
<accession>A0A1E2UIB3</accession>
<evidence type="ECO:0000256" key="2">
    <source>
        <dbReference type="PROSITE-ProRule" id="PRU00703"/>
    </source>
</evidence>
<proteinExistence type="predicted"/>
<dbReference type="PANTHER" id="PTHR43080">
    <property type="entry name" value="CBS DOMAIN-CONTAINING PROTEIN CBSX3, MITOCHONDRIAL"/>
    <property type="match status" value="1"/>
</dbReference>
<dbReference type="STRING" id="1818881.A3196_18935"/>
<dbReference type="PROSITE" id="PS51371">
    <property type="entry name" value="CBS"/>
    <property type="match status" value="2"/>
</dbReference>
<keyword evidence="3" id="KW-1133">Transmembrane helix</keyword>
<name>A0A1E2UIB3_9GAMM</name>
<evidence type="ECO:0000256" key="3">
    <source>
        <dbReference type="SAM" id="Phobius"/>
    </source>
</evidence>
<dbReference type="PANTHER" id="PTHR43080:SF2">
    <property type="entry name" value="CBS DOMAIN-CONTAINING PROTEIN"/>
    <property type="match status" value="1"/>
</dbReference>
<gene>
    <name evidence="5" type="ORF">A3196_18935</name>
</gene>
<dbReference type="Proteomes" id="UP000094849">
    <property type="component" value="Unassembled WGS sequence"/>
</dbReference>
<dbReference type="InterPro" id="IPR046342">
    <property type="entry name" value="CBS_dom_sf"/>
</dbReference>
<evidence type="ECO:0000313" key="5">
    <source>
        <dbReference type="EMBL" id="ODB92851.1"/>
    </source>
</evidence>
<dbReference type="SMART" id="SM00116">
    <property type="entry name" value="CBS"/>
    <property type="match status" value="2"/>
</dbReference>
<dbReference type="InterPro" id="IPR051257">
    <property type="entry name" value="Diverse_CBS-Domain"/>
</dbReference>
<sequence length="168" mass="18276">MACRVGKLISEPVSSLDSDTDILTASRFMADKNLGSLVVMDKQQISGLFTERDLLVRVIGADQDPSALKLSDVCTKNLVSVHYDSSCANAIKLMRSNKCRRLLIYKNDELQGLVNISDVAHALADHSSGKNMLVNFVGGITLMVVLMVIGVLISHFPDMLQLAGHTMD</sequence>
<feature type="domain" description="CBS" evidence="4">
    <location>
        <begin position="9"/>
        <end position="66"/>
    </location>
</feature>
<dbReference type="SUPFAM" id="SSF54631">
    <property type="entry name" value="CBS-domain pair"/>
    <property type="match status" value="1"/>
</dbReference>
<dbReference type="RefSeq" id="WP_069006366.1">
    <property type="nucleotide sequence ID" value="NZ_LVJW01000007.1"/>
</dbReference>
<dbReference type="Pfam" id="PF00571">
    <property type="entry name" value="CBS"/>
    <property type="match status" value="2"/>
</dbReference>
<organism evidence="5 6">
    <name type="scientific">Candidatus Thiodiazotropha endoloripes</name>
    <dbReference type="NCBI Taxonomy" id="1818881"/>
    <lineage>
        <taxon>Bacteria</taxon>
        <taxon>Pseudomonadati</taxon>
        <taxon>Pseudomonadota</taxon>
        <taxon>Gammaproteobacteria</taxon>
        <taxon>Chromatiales</taxon>
        <taxon>Sedimenticolaceae</taxon>
        <taxon>Candidatus Thiodiazotropha</taxon>
    </lineage>
</organism>
<reference evidence="5 6" key="1">
    <citation type="submission" date="2016-03" db="EMBL/GenBank/DDBJ databases">
        <title>Chemosynthetic sulphur-oxidizing symbionts of marine invertebrate animals are capable of nitrogen fixation.</title>
        <authorList>
            <person name="Petersen J.M."/>
            <person name="Kemper A."/>
            <person name="Gruber-Vodicka H."/>
            <person name="Cardini U."/>
            <person name="Geest Mvander."/>
            <person name="Kleiner M."/>
            <person name="Bulgheresi S."/>
            <person name="Fussmann M."/>
            <person name="Herbold C."/>
            <person name="Seah B.K.B."/>
            <person name="Antony C.Paul."/>
            <person name="Liu D."/>
            <person name="Belitz A."/>
            <person name="Weber M."/>
        </authorList>
    </citation>
    <scope>NUCLEOTIDE SEQUENCE [LARGE SCALE GENOMIC DNA]</scope>
    <source>
        <strain evidence="5">G_D</strain>
    </source>
</reference>
<evidence type="ECO:0000256" key="1">
    <source>
        <dbReference type="ARBA" id="ARBA00023122"/>
    </source>
</evidence>